<dbReference type="Gene3D" id="3.40.50.1400">
    <property type="match status" value="2"/>
</dbReference>
<organism evidence="3 4">
    <name type="scientific">Listeria booriae</name>
    <dbReference type="NCBI Taxonomy" id="1552123"/>
    <lineage>
        <taxon>Bacteria</taxon>
        <taxon>Bacillati</taxon>
        <taxon>Bacillota</taxon>
        <taxon>Bacilli</taxon>
        <taxon>Bacillales</taxon>
        <taxon>Listeriaceae</taxon>
        <taxon>Listeria</taxon>
    </lineage>
</organism>
<dbReference type="GeneID" id="58716927"/>
<evidence type="ECO:0000256" key="1">
    <source>
        <dbReference type="ARBA" id="ARBA00022723"/>
    </source>
</evidence>
<dbReference type="AlphaFoldDB" id="A0A099WB65"/>
<evidence type="ECO:0000256" key="2">
    <source>
        <dbReference type="ARBA" id="ARBA00023239"/>
    </source>
</evidence>
<dbReference type="InterPro" id="IPR050963">
    <property type="entry name" value="Sirohydro_Cobaltochel/CbiX"/>
</dbReference>
<dbReference type="GO" id="GO:0016829">
    <property type="term" value="F:lyase activity"/>
    <property type="evidence" value="ECO:0007669"/>
    <property type="project" value="UniProtKB-KW"/>
</dbReference>
<dbReference type="InterPro" id="IPR002762">
    <property type="entry name" value="CbiX-like"/>
</dbReference>
<accession>A0A099WB65</accession>
<dbReference type="RefSeq" id="WP_036084976.1">
    <property type="nucleotide sequence ID" value="NZ_CBCSHQ010000001.1"/>
</dbReference>
<proteinExistence type="predicted"/>
<evidence type="ECO:0008006" key="5">
    <source>
        <dbReference type="Google" id="ProtNLM"/>
    </source>
</evidence>
<dbReference type="Pfam" id="PF01903">
    <property type="entry name" value="CbiX"/>
    <property type="match status" value="1"/>
</dbReference>
<evidence type="ECO:0000313" key="3">
    <source>
        <dbReference type="EMBL" id="KGL42994.1"/>
    </source>
</evidence>
<evidence type="ECO:0000313" key="4">
    <source>
        <dbReference type="Proteomes" id="UP000029844"/>
    </source>
</evidence>
<dbReference type="OrthoDB" id="9797895at2"/>
<protein>
    <recommendedName>
        <fullName evidence="5">Cobalamin biosynthesis protein CbiX</fullName>
    </recommendedName>
</protein>
<keyword evidence="2" id="KW-0456">Lyase</keyword>
<keyword evidence="4" id="KW-1185">Reference proteome</keyword>
<name>A0A099WB65_9LIST</name>
<dbReference type="SUPFAM" id="SSF53800">
    <property type="entry name" value="Chelatase"/>
    <property type="match status" value="1"/>
</dbReference>
<dbReference type="PANTHER" id="PTHR33542">
    <property type="entry name" value="SIROHYDROCHLORIN FERROCHELATASE, CHLOROPLASTIC"/>
    <property type="match status" value="1"/>
</dbReference>
<gene>
    <name evidence="3" type="ORF">EP57_05935</name>
</gene>
<dbReference type="CDD" id="cd03416">
    <property type="entry name" value="CbiX_SirB_N"/>
    <property type="match status" value="1"/>
</dbReference>
<dbReference type="EMBL" id="JNFA01000011">
    <property type="protein sequence ID" value="KGL42994.1"/>
    <property type="molecule type" value="Genomic_DNA"/>
</dbReference>
<dbReference type="Proteomes" id="UP000029844">
    <property type="component" value="Unassembled WGS sequence"/>
</dbReference>
<keyword evidence="1" id="KW-0479">Metal-binding</keyword>
<sequence>MKAIMYVAHGSRLPEKNREFRHFVEQIMQKRPESCQKIAFLEKEDETMAIIGESIIAAGAKEITVVPMLLFPAMHATKDIPDQVAQLKKQHPDVVFRIADTFGAEQEVAAVAAAKIKATRPDQDAAILVIAHGSASYAEPRTEMQTVTASIATQLQLPVALGMLHGEPNYRTIATELAAKHENVHWMPYFLFQGQLVDKIRAGISEISGTQWHEADSLDLDTAMITAVIRKITEVTP</sequence>
<dbReference type="PANTHER" id="PTHR33542:SF3">
    <property type="entry name" value="SIROHYDROCHLORIN FERROCHELATASE, CHLOROPLASTIC"/>
    <property type="match status" value="1"/>
</dbReference>
<reference evidence="3 4" key="1">
    <citation type="submission" date="2014-05" db="EMBL/GenBank/DDBJ databases">
        <title>Novel Listeriaceae from food processing environments.</title>
        <authorList>
            <person name="den Bakker H.C."/>
        </authorList>
    </citation>
    <scope>NUCLEOTIDE SEQUENCE [LARGE SCALE GENOMIC DNA]</scope>
    <source>
        <strain evidence="3 4">FSL A5-0281</strain>
    </source>
</reference>
<dbReference type="eggNOG" id="COG2138">
    <property type="taxonomic scope" value="Bacteria"/>
</dbReference>
<dbReference type="STRING" id="1552123.EP57_05935"/>
<dbReference type="GO" id="GO:0046872">
    <property type="term" value="F:metal ion binding"/>
    <property type="evidence" value="ECO:0007669"/>
    <property type="project" value="UniProtKB-KW"/>
</dbReference>
<comment type="caution">
    <text evidence="3">The sequence shown here is derived from an EMBL/GenBank/DDBJ whole genome shotgun (WGS) entry which is preliminary data.</text>
</comment>